<dbReference type="AlphaFoldDB" id="A0A5C1AQN1"/>
<dbReference type="InterPro" id="IPR001036">
    <property type="entry name" value="Acrflvin-R"/>
</dbReference>
<dbReference type="Pfam" id="PF00873">
    <property type="entry name" value="ACR_tran"/>
    <property type="match status" value="2"/>
</dbReference>
<dbReference type="Gene3D" id="1.20.1640.10">
    <property type="entry name" value="Multidrug efflux transporter AcrB transmembrane domain"/>
    <property type="match status" value="3"/>
</dbReference>
<organism evidence="11 12">
    <name type="scientific">Limnoglobus roseus</name>
    <dbReference type="NCBI Taxonomy" id="2598579"/>
    <lineage>
        <taxon>Bacteria</taxon>
        <taxon>Pseudomonadati</taxon>
        <taxon>Planctomycetota</taxon>
        <taxon>Planctomycetia</taxon>
        <taxon>Gemmatales</taxon>
        <taxon>Gemmataceae</taxon>
        <taxon>Limnoglobus</taxon>
    </lineage>
</organism>
<dbReference type="InterPro" id="IPR027463">
    <property type="entry name" value="AcrB_DN_DC_subdom"/>
</dbReference>
<evidence type="ECO:0000259" key="10">
    <source>
        <dbReference type="PROSITE" id="PS50156"/>
    </source>
</evidence>
<evidence type="ECO:0000256" key="2">
    <source>
        <dbReference type="ARBA" id="ARBA00022448"/>
    </source>
</evidence>
<protein>
    <submittedName>
        <fullName evidence="11">AcrB/AcrD/AcrF family protein</fullName>
    </submittedName>
</protein>
<reference evidence="12" key="1">
    <citation type="submission" date="2019-08" db="EMBL/GenBank/DDBJ databases">
        <title>Limnoglobus roseus gen. nov., sp. nov., a novel freshwater planctomycete with a giant genome from the family Gemmataceae.</title>
        <authorList>
            <person name="Kulichevskaya I.S."/>
            <person name="Naumoff D.G."/>
            <person name="Miroshnikov K."/>
            <person name="Ivanova A."/>
            <person name="Philippov D.A."/>
            <person name="Hakobyan A."/>
            <person name="Rijpstra I.C."/>
            <person name="Sinninghe Damste J.S."/>
            <person name="Liesack W."/>
            <person name="Dedysh S.N."/>
        </authorList>
    </citation>
    <scope>NUCLEOTIDE SEQUENCE [LARGE SCALE GENOMIC DNA]</scope>
    <source>
        <strain evidence="12">PX52</strain>
    </source>
</reference>
<keyword evidence="3" id="KW-1003">Cell membrane</keyword>
<feature type="transmembrane region" description="Helical" evidence="9">
    <location>
        <begin position="451"/>
        <end position="473"/>
    </location>
</feature>
<feature type="transmembrane region" description="Helical" evidence="9">
    <location>
        <begin position="1063"/>
        <end position="1086"/>
    </location>
</feature>
<dbReference type="PRINTS" id="PR00702">
    <property type="entry name" value="ACRIFLAVINRP"/>
</dbReference>
<dbReference type="Proteomes" id="UP000324974">
    <property type="component" value="Chromosome"/>
</dbReference>
<evidence type="ECO:0000256" key="5">
    <source>
        <dbReference type="ARBA" id="ARBA00022692"/>
    </source>
</evidence>
<evidence type="ECO:0000256" key="6">
    <source>
        <dbReference type="ARBA" id="ARBA00022989"/>
    </source>
</evidence>
<feature type="transmembrane region" description="Helical" evidence="9">
    <location>
        <begin position="423"/>
        <end position="445"/>
    </location>
</feature>
<feature type="domain" description="SSD" evidence="10">
    <location>
        <begin position="422"/>
        <end position="551"/>
    </location>
</feature>
<proteinExistence type="predicted"/>
<dbReference type="SUPFAM" id="SSF82866">
    <property type="entry name" value="Multidrug efflux transporter AcrB transmembrane domain"/>
    <property type="match status" value="2"/>
</dbReference>
<accession>A0A5C1AQN1</accession>
<dbReference type="Gene3D" id="3.30.70.1440">
    <property type="entry name" value="Multidrug efflux transporter AcrB pore domain"/>
    <property type="match status" value="1"/>
</dbReference>
<evidence type="ECO:0000313" key="11">
    <source>
        <dbReference type="EMBL" id="QEL20353.1"/>
    </source>
</evidence>
<dbReference type="PROSITE" id="PS50156">
    <property type="entry name" value="SSD"/>
    <property type="match status" value="1"/>
</dbReference>
<keyword evidence="12" id="KW-1185">Reference proteome</keyword>
<dbReference type="Gene3D" id="3.30.70.1430">
    <property type="entry name" value="Multidrug efflux transporter AcrB pore domain"/>
    <property type="match status" value="2"/>
</dbReference>
<dbReference type="PANTHER" id="PTHR32063:SF11">
    <property type="entry name" value="CATION OR DRUG EFFLUX SYSTEM PROTEIN"/>
    <property type="match status" value="1"/>
</dbReference>
<keyword evidence="6 9" id="KW-1133">Transmembrane helix</keyword>
<dbReference type="EMBL" id="CP042425">
    <property type="protein sequence ID" value="QEL20353.1"/>
    <property type="molecule type" value="Genomic_DNA"/>
</dbReference>
<keyword evidence="2" id="KW-0813">Transport</keyword>
<dbReference type="RefSeq" id="WP_149114661.1">
    <property type="nucleotide sequence ID" value="NZ_CP042425.1"/>
</dbReference>
<dbReference type="KEGG" id="lrs:PX52LOC_07446"/>
<evidence type="ECO:0000313" key="12">
    <source>
        <dbReference type="Proteomes" id="UP000324974"/>
    </source>
</evidence>
<sequence>MISRFFIDRPIFASVLSIVVTLAGVVAAQTLPIAQYPEVAPPTVVVTAVYPGANSLTLQDTVAAPIEEQVSGVEGMMYMSSQCTNDGTYTLTVTFKLGTNPDIAQVLVQNRVSLAQPVIPELVQREGIVVKKQSPNTLMIVNLVSDGRYPDTYLSNYATIEIRDELGRIPGVASVGYLGQRDYSMRVWLDPDKLASLNLTATDVVTAITRQNVQVAAGQIGQQPVPKGQQFQLTINTRGRLIDADEFADIIVKVAPGGPAGAQAAQTAMMTTAPADSSAASTANTSGTAASSTGQTSAVVRLRDVVSASRQVTDDAGRSQTVGGVQLGAQQYDQAATLDGQPTVALTVYGLPGANALDTGDEVKKKMETLSKRFSDGLTYKIVYDTTPFIRQSVNEVYRTLLEAILLVAIVVLVFLQSWRAAIIPLVAVPVAVVGTFAVMAAFGFSLNTLTLFGLVLAIGIVVDDAIVVVENVERWLEKGLDPKEATRKAMDEVTGPVIAIALVLSAVFVPAAFIGGVTGQFFRQFAVTIAVSTLISAFNSLTLSPALAAILLKPKHAPKDFLEKTLDFLLGWFFRLFNTAFEATTSLYAKIVGYLLRLAIIVLLLYGGLLYLTYHEFVRTPTGFVPQQDKGYLILNVQLPDSAALERTQRLMARIEKAALDTPGVDHTVGISGQSLILNANAPNLGSLYVMLKPFADRPGLTAESISRELEQNCRKAVRGASVRAFGAPPIEGLGTTGGFKLVIQDRGNLGLAELQRVSDQVAATGNKSPQLQGLFNSARFDTPWVYLDVDRTKCAALGVSVSDVFNALQYNLGSYYVNNFNEFGRNWQVNIQADPMFRDRVRNAAQIQVRNGQGQMMPLGTVLSIRDTSGPVLVQRYNLYPAAVITGDVAPGVSTGEAVPLVEGIAAQSLPRAMAADWTELTFLQNQAGNTAIYAFILAVVFVFLVLAAQYESWKLPLAVILVVPMCLLFAILGVNVAGQDITIFTQIGLIVLVGLACKNAILIVEFAKQQHEAGESVRDAAIESSRLRLRPILMTSFAFIFGVLPLVFSEGAGAEMRRSLGAAVFAGMLGVTLFGIFLTPVFFRVVHWFGRDEHAKPKEAETHAPEEKVYEEEKRKEALVPRATEALIPLAE</sequence>
<evidence type="ECO:0000256" key="4">
    <source>
        <dbReference type="ARBA" id="ARBA00022519"/>
    </source>
</evidence>
<evidence type="ECO:0000256" key="9">
    <source>
        <dbReference type="SAM" id="Phobius"/>
    </source>
</evidence>
<dbReference type="FunFam" id="3.30.70.1430:FF:000001">
    <property type="entry name" value="Efflux pump membrane transporter"/>
    <property type="match status" value="1"/>
</dbReference>
<name>A0A5C1AQN1_9BACT</name>
<dbReference type="Gene3D" id="3.30.70.1320">
    <property type="entry name" value="Multidrug efflux transporter AcrB pore domain like"/>
    <property type="match status" value="2"/>
</dbReference>
<keyword evidence="5 9" id="KW-0812">Transmembrane</keyword>
<dbReference type="SUPFAM" id="SSF82693">
    <property type="entry name" value="Multidrug efflux transporter AcrB pore domain, PN1, PN2, PC1 and PC2 subdomains"/>
    <property type="match status" value="4"/>
</dbReference>
<dbReference type="GO" id="GO:0042910">
    <property type="term" value="F:xenobiotic transmembrane transporter activity"/>
    <property type="evidence" value="ECO:0007669"/>
    <property type="project" value="TreeGrafter"/>
</dbReference>
<dbReference type="GO" id="GO:0005886">
    <property type="term" value="C:plasma membrane"/>
    <property type="evidence" value="ECO:0007669"/>
    <property type="project" value="UniProtKB-SubCell"/>
</dbReference>
<feature type="transmembrane region" description="Helical" evidence="9">
    <location>
        <begin position="494"/>
        <end position="514"/>
    </location>
</feature>
<dbReference type="InterPro" id="IPR000731">
    <property type="entry name" value="SSD"/>
</dbReference>
<keyword evidence="4" id="KW-0997">Cell inner membrane</keyword>
<feature type="transmembrane region" description="Helical" evidence="9">
    <location>
        <begin position="397"/>
        <end position="416"/>
    </location>
</feature>
<dbReference type="OrthoDB" id="220575at2"/>
<dbReference type="Gene3D" id="3.30.2090.10">
    <property type="entry name" value="Multidrug efflux transporter AcrB TolC docking domain, DN and DC subdomains"/>
    <property type="match status" value="3"/>
</dbReference>
<feature type="transmembrane region" description="Helical" evidence="9">
    <location>
        <begin position="958"/>
        <end position="980"/>
    </location>
</feature>
<evidence type="ECO:0000256" key="7">
    <source>
        <dbReference type="ARBA" id="ARBA00023136"/>
    </source>
</evidence>
<feature type="transmembrane region" description="Helical" evidence="9">
    <location>
        <begin position="526"/>
        <end position="553"/>
    </location>
</feature>
<evidence type="ECO:0000256" key="3">
    <source>
        <dbReference type="ARBA" id="ARBA00022475"/>
    </source>
</evidence>
<feature type="transmembrane region" description="Helical" evidence="9">
    <location>
        <begin position="595"/>
        <end position="615"/>
    </location>
</feature>
<evidence type="ECO:0000256" key="1">
    <source>
        <dbReference type="ARBA" id="ARBA00004429"/>
    </source>
</evidence>
<keyword evidence="7 9" id="KW-0472">Membrane</keyword>
<dbReference type="SUPFAM" id="SSF82714">
    <property type="entry name" value="Multidrug efflux transporter AcrB TolC docking domain, DN and DC subdomains"/>
    <property type="match status" value="2"/>
</dbReference>
<comment type="subcellular location">
    <subcellularLocation>
        <location evidence="1">Cell inner membrane</location>
        <topology evidence="1">Multi-pass membrane protein</topology>
    </subcellularLocation>
</comment>
<gene>
    <name evidence="11" type="ORF">PX52LOC_07446</name>
</gene>
<evidence type="ECO:0000256" key="8">
    <source>
        <dbReference type="SAM" id="MobiDB-lite"/>
    </source>
</evidence>
<feature type="transmembrane region" description="Helical" evidence="9">
    <location>
        <begin position="933"/>
        <end position="951"/>
    </location>
</feature>
<feature type="transmembrane region" description="Helical" evidence="9">
    <location>
        <begin position="986"/>
        <end position="1009"/>
    </location>
</feature>
<dbReference type="PANTHER" id="PTHR32063">
    <property type="match status" value="1"/>
</dbReference>
<dbReference type="FunFam" id="1.20.1640.10:FF:000001">
    <property type="entry name" value="Efflux pump membrane transporter"/>
    <property type="match status" value="1"/>
</dbReference>
<feature type="region of interest" description="Disordered" evidence="8">
    <location>
        <begin position="276"/>
        <end position="295"/>
    </location>
</feature>
<feature type="transmembrane region" description="Helical" evidence="9">
    <location>
        <begin position="1030"/>
        <end position="1051"/>
    </location>
</feature>